<keyword evidence="7 16" id="KW-0964">Secreted</keyword>
<dbReference type="InterPro" id="IPR035513">
    <property type="entry name" value="Invertase/methylesterase_inhib"/>
</dbReference>
<dbReference type="InterPro" id="IPR011050">
    <property type="entry name" value="Pectin_lyase_fold/virulence"/>
</dbReference>
<dbReference type="OrthoDB" id="2019149at2759"/>
<evidence type="ECO:0000256" key="6">
    <source>
        <dbReference type="ARBA" id="ARBA00022512"/>
    </source>
</evidence>
<dbReference type="PROSITE" id="PS00503">
    <property type="entry name" value="PECTINESTERASE_2"/>
    <property type="match status" value="1"/>
</dbReference>
<keyword evidence="16" id="KW-0732">Signal</keyword>
<organism evidence="18 19">
    <name type="scientific">Dorcoceras hygrometricum</name>
    <dbReference type="NCBI Taxonomy" id="472368"/>
    <lineage>
        <taxon>Eukaryota</taxon>
        <taxon>Viridiplantae</taxon>
        <taxon>Streptophyta</taxon>
        <taxon>Embryophyta</taxon>
        <taxon>Tracheophyta</taxon>
        <taxon>Spermatophyta</taxon>
        <taxon>Magnoliopsida</taxon>
        <taxon>eudicotyledons</taxon>
        <taxon>Gunneridae</taxon>
        <taxon>Pentapetalae</taxon>
        <taxon>asterids</taxon>
        <taxon>lamiids</taxon>
        <taxon>Lamiales</taxon>
        <taxon>Gesneriaceae</taxon>
        <taxon>Didymocarpoideae</taxon>
        <taxon>Trichosporeae</taxon>
        <taxon>Loxocarpinae</taxon>
        <taxon>Dorcoceras</taxon>
    </lineage>
</organism>
<dbReference type="GO" id="GO:0030599">
    <property type="term" value="F:pectinesterase activity"/>
    <property type="evidence" value="ECO:0007669"/>
    <property type="project" value="UniProtKB-UniRule"/>
</dbReference>
<feature type="active site" evidence="15">
    <location>
        <position position="400"/>
    </location>
</feature>
<dbReference type="UniPathway" id="UPA00545">
    <property type="reaction ID" value="UER00823"/>
</dbReference>
<keyword evidence="10" id="KW-1015">Disulfide bond</keyword>
<feature type="chain" id="PRO_5016194685" description="Pectinesterase" evidence="16">
    <location>
        <begin position="24"/>
        <end position="573"/>
    </location>
</feature>
<dbReference type="PANTHER" id="PTHR31707">
    <property type="entry name" value="PECTINESTERASE"/>
    <property type="match status" value="1"/>
</dbReference>
<dbReference type="SMART" id="SM00856">
    <property type="entry name" value="PMEI"/>
    <property type="match status" value="1"/>
</dbReference>
<sequence length="573" mass="64425">MISRRLAIIGICATLMVLGTVAAAVILIKKNAENSSSRDNDDYINASQKAIQGLCQRTYYYETCVTNLSNATESFDPMELIKVGFQAAIQELTHAIDETEALHKISQDPNTAESYRTCRKLLDDSIDDLQKTFDRIDSFDPNGFKIFVDDIKTWLTGALTFQETCLDCFEDDKGDNATKMRQLLRVARELAINGLALMEDFTNLILSNEPGTFRRRLLSNKKISANSINEDGESLFHGSIRIHENFKPDVVVAKDGTGKYTTIDEALRDVPQRRRSNEAFVIHIKEGVYQENIVVSKNMRHVVFIGDGPTKTKITGSRSKDGGTETYWTATVAIDGDNFLARDIGFENTAGPEMHQAVALRVTGDHSMFYNCQMDGYQDTLLAHNHRQFYRDCTISGTVDFIFGNAKAVFQNCSLLVRKPMINQNCIVTAQGRSTNNESSAFVLQNCRIMPAPEYLMHDATYRTFLGRPWKAFSKTIVMDSELDSVVDPQGWASWNETSAHLYTCFYAEVDNHGRGADKRHRVTWPGIKKISIREAARYTPGDFLLADNWIADKGIPFSSGLIYQNTHVDYSS</sequence>
<keyword evidence="12 16" id="KW-0961">Cell wall biogenesis/degradation</keyword>
<dbReference type="GO" id="GO:0045490">
    <property type="term" value="P:pectin catabolic process"/>
    <property type="evidence" value="ECO:0007669"/>
    <property type="project" value="UniProtKB-UniRule"/>
</dbReference>
<dbReference type="GO" id="GO:0004857">
    <property type="term" value="F:enzyme inhibitor activity"/>
    <property type="evidence" value="ECO:0007669"/>
    <property type="project" value="InterPro"/>
</dbReference>
<evidence type="ECO:0000256" key="3">
    <source>
        <dbReference type="ARBA" id="ARBA00006027"/>
    </source>
</evidence>
<dbReference type="Proteomes" id="UP000250235">
    <property type="component" value="Unassembled WGS sequence"/>
</dbReference>
<dbReference type="InterPro" id="IPR000070">
    <property type="entry name" value="Pectinesterase_cat"/>
</dbReference>
<feature type="domain" description="Pectinesterase inhibitor" evidence="17">
    <location>
        <begin position="46"/>
        <end position="197"/>
    </location>
</feature>
<evidence type="ECO:0000256" key="15">
    <source>
        <dbReference type="PROSITE-ProRule" id="PRU10040"/>
    </source>
</evidence>
<evidence type="ECO:0000256" key="5">
    <source>
        <dbReference type="ARBA" id="ARBA00013229"/>
    </source>
</evidence>
<comment type="pathway">
    <text evidence="2 16">Glycan metabolism; pectin degradation; 2-dehydro-3-deoxy-D-gluconate from pectin: step 1/5.</text>
</comment>
<keyword evidence="19" id="KW-1185">Reference proteome</keyword>
<dbReference type="GO" id="GO:0042545">
    <property type="term" value="P:cell wall modification"/>
    <property type="evidence" value="ECO:0007669"/>
    <property type="project" value="UniProtKB-UniRule"/>
</dbReference>
<dbReference type="InterPro" id="IPR018040">
    <property type="entry name" value="Pectinesterase_Tyr_AS"/>
</dbReference>
<evidence type="ECO:0000256" key="8">
    <source>
        <dbReference type="ARBA" id="ARBA00022801"/>
    </source>
</evidence>
<evidence type="ECO:0000256" key="11">
    <source>
        <dbReference type="ARBA" id="ARBA00023180"/>
    </source>
</evidence>
<gene>
    <name evidence="18" type="ORF">F511_36533</name>
</gene>
<dbReference type="AlphaFoldDB" id="A0A2Z7C3I2"/>
<comment type="catalytic activity">
    <reaction evidence="13 16">
        <text>[(1-&gt;4)-alpha-D-galacturonosyl methyl ester](n) + n H2O = [(1-&gt;4)-alpha-D-galacturonosyl](n) + n methanol + n H(+)</text>
        <dbReference type="Rhea" id="RHEA:22380"/>
        <dbReference type="Rhea" id="RHEA-COMP:14570"/>
        <dbReference type="Rhea" id="RHEA-COMP:14573"/>
        <dbReference type="ChEBI" id="CHEBI:15377"/>
        <dbReference type="ChEBI" id="CHEBI:15378"/>
        <dbReference type="ChEBI" id="CHEBI:17790"/>
        <dbReference type="ChEBI" id="CHEBI:140522"/>
        <dbReference type="ChEBI" id="CHEBI:140523"/>
        <dbReference type="EC" id="3.1.1.11"/>
    </reaction>
</comment>
<dbReference type="Gene3D" id="2.160.20.10">
    <property type="entry name" value="Single-stranded right-handed beta-helix, Pectin lyase-like"/>
    <property type="match status" value="1"/>
</dbReference>
<evidence type="ECO:0000256" key="14">
    <source>
        <dbReference type="ARBA" id="ARBA00057335"/>
    </source>
</evidence>
<dbReference type="FunFam" id="1.20.140.40:FF:000001">
    <property type="entry name" value="Pectinesterase"/>
    <property type="match status" value="1"/>
</dbReference>
<dbReference type="InterPro" id="IPR033131">
    <property type="entry name" value="Pectinesterase_Asp_AS"/>
</dbReference>
<dbReference type="NCBIfam" id="TIGR01614">
    <property type="entry name" value="PME_inhib"/>
    <property type="match status" value="1"/>
</dbReference>
<dbReference type="EMBL" id="KQ999446">
    <property type="protein sequence ID" value="KZV41484.1"/>
    <property type="molecule type" value="Genomic_DNA"/>
</dbReference>
<protein>
    <recommendedName>
        <fullName evidence="5 16">Pectinesterase</fullName>
        <ecNumber evidence="5 16">3.1.1.11</ecNumber>
    </recommendedName>
</protein>
<evidence type="ECO:0000256" key="16">
    <source>
        <dbReference type="RuleBase" id="RU000589"/>
    </source>
</evidence>
<comment type="function">
    <text evidence="14 16">Acts in the modification of cell walls via demethylesterification of cell wall pectin.</text>
</comment>
<accession>A0A2Z7C3I2</accession>
<evidence type="ECO:0000259" key="17">
    <source>
        <dbReference type="SMART" id="SM00856"/>
    </source>
</evidence>
<dbReference type="PROSITE" id="PS00800">
    <property type="entry name" value="PECTINESTERASE_1"/>
    <property type="match status" value="1"/>
</dbReference>
<keyword evidence="6 16" id="KW-0134">Cell wall</keyword>
<dbReference type="InterPro" id="IPR012334">
    <property type="entry name" value="Pectin_lyas_fold"/>
</dbReference>
<evidence type="ECO:0000313" key="18">
    <source>
        <dbReference type="EMBL" id="KZV41484.1"/>
    </source>
</evidence>
<comment type="similarity">
    <text evidence="3">In the N-terminal section; belongs to the PMEI family.</text>
</comment>
<dbReference type="CDD" id="cd15798">
    <property type="entry name" value="PMEI-like_3"/>
    <property type="match status" value="1"/>
</dbReference>
<dbReference type="FunFam" id="2.160.20.10:FF:000001">
    <property type="entry name" value="Pectinesterase"/>
    <property type="match status" value="1"/>
</dbReference>
<dbReference type="InterPro" id="IPR006501">
    <property type="entry name" value="Pectinesterase_inhib_dom"/>
</dbReference>
<keyword evidence="8 16" id="KW-0378">Hydrolase</keyword>
<keyword evidence="9 16" id="KW-0063">Aspartyl esterase</keyword>
<evidence type="ECO:0000256" key="1">
    <source>
        <dbReference type="ARBA" id="ARBA00004191"/>
    </source>
</evidence>
<dbReference type="Pfam" id="PF04043">
    <property type="entry name" value="PMEI"/>
    <property type="match status" value="1"/>
</dbReference>
<evidence type="ECO:0000256" key="10">
    <source>
        <dbReference type="ARBA" id="ARBA00023157"/>
    </source>
</evidence>
<proteinExistence type="inferred from homology"/>
<dbReference type="Pfam" id="PF01095">
    <property type="entry name" value="Pectinesterase"/>
    <property type="match status" value="1"/>
</dbReference>
<evidence type="ECO:0000313" key="19">
    <source>
        <dbReference type="Proteomes" id="UP000250235"/>
    </source>
</evidence>
<feature type="signal peptide" evidence="16">
    <location>
        <begin position="1"/>
        <end position="23"/>
    </location>
</feature>
<evidence type="ECO:0000256" key="12">
    <source>
        <dbReference type="ARBA" id="ARBA00023316"/>
    </source>
</evidence>
<evidence type="ECO:0000256" key="2">
    <source>
        <dbReference type="ARBA" id="ARBA00005184"/>
    </source>
</evidence>
<evidence type="ECO:0000256" key="13">
    <source>
        <dbReference type="ARBA" id="ARBA00047928"/>
    </source>
</evidence>
<dbReference type="Gene3D" id="1.20.140.40">
    <property type="entry name" value="Invertase/pectin methylesterase inhibitor family protein"/>
    <property type="match status" value="1"/>
</dbReference>
<reference evidence="18 19" key="1">
    <citation type="journal article" date="2015" name="Proc. Natl. Acad. Sci. U.S.A.">
        <title>The resurrection genome of Boea hygrometrica: A blueprint for survival of dehydration.</title>
        <authorList>
            <person name="Xiao L."/>
            <person name="Yang G."/>
            <person name="Zhang L."/>
            <person name="Yang X."/>
            <person name="Zhao S."/>
            <person name="Ji Z."/>
            <person name="Zhou Q."/>
            <person name="Hu M."/>
            <person name="Wang Y."/>
            <person name="Chen M."/>
            <person name="Xu Y."/>
            <person name="Jin H."/>
            <person name="Xiao X."/>
            <person name="Hu G."/>
            <person name="Bao F."/>
            <person name="Hu Y."/>
            <person name="Wan P."/>
            <person name="Li L."/>
            <person name="Deng X."/>
            <person name="Kuang T."/>
            <person name="Xiang C."/>
            <person name="Zhu J.K."/>
            <person name="Oliver M.J."/>
            <person name="He Y."/>
        </authorList>
    </citation>
    <scope>NUCLEOTIDE SEQUENCE [LARGE SCALE GENOMIC DNA]</scope>
    <source>
        <strain evidence="19">cv. XS01</strain>
    </source>
</reference>
<evidence type="ECO:0000256" key="4">
    <source>
        <dbReference type="ARBA" id="ARBA00007786"/>
    </source>
</evidence>
<comment type="subcellular location">
    <subcellularLocation>
        <location evidence="1 16">Secreted</location>
        <location evidence="1 16">Cell wall</location>
    </subcellularLocation>
</comment>
<dbReference type="SUPFAM" id="SSF51126">
    <property type="entry name" value="Pectin lyase-like"/>
    <property type="match status" value="1"/>
</dbReference>
<comment type="similarity">
    <text evidence="4">In the C-terminal section; belongs to the pectinesterase family.</text>
</comment>
<dbReference type="EC" id="3.1.1.11" evidence="5 16"/>
<name>A0A2Z7C3I2_9LAMI</name>
<dbReference type="SUPFAM" id="SSF101148">
    <property type="entry name" value="Plant invertase/pectin methylesterase inhibitor"/>
    <property type="match status" value="1"/>
</dbReference>
<keyword evidence="11" id="KW-0325">Glycoprotein</keyword>
<evidence type="ECO:0000256" key="7">
    <source>
        <dbReference type="ARBA" id="ARBA00022525"/>
    </source>
</evidence>
<evidence type="ECO:0000256" key="9">
    <source>
        <dbReference type="ARBA" id="ARBA00023085"/>
    </source>
</evidence>